<evidence type="ECO:0000313" key="6">
    <source>
        <dbReference type="Proteomes" id="UP000092666"/>
    </source>
</evidence>
<name>A0A1B9GNS8_9TREE</name>
<comment type="similarity">
    <text evidence="2">Belongs to the TACO1 family.</text>
</comment>
<dbReference type="InterPro" id="IPR048300">
    <property type="entry name" value="TACO1_YebC-like_2nd/3rd_dom"/>
</dbReference>
<dbReference type="Proteomes" id="UP000092666">
    <property type="component" value="Unassembled WGS sequence"/>
</dbReference>
<reference evidence="6" key="2">
    <citation type="submission" date="2013-12" db="EMBL/GenBank/DDBJ databases">
        <title>Evolution of pathogenesis and genome organization in the Tremellales.</title>
        <authorList>
            <person name="Cuomo C."/>
            <person name="Litvintseva A."/>
            <person name="Heitman J."/>
            <person name="Chen Y."/>
            <person name="Sun S."/>
            <person name="Springer D."/>
            <person name="Dromer F."/>
            <person name="Young S."/>
            <person name="Zeng Q."/>
            <person name="Chapman S."/>
            <person name="Gujja S."/>
            <person name="Saif S."/>
            <person name="Birren B."/>
        </authorList>
    </citation>
    <scope>NUCLEOTIDE SEQUENCE [LARGE SCALE GENOMIC DNA]</scope>
    <source>
        <strain evidence="6">BCC8398</strain>
    </source>
</reference>
<dbReference type="InterPro" id="IPR017856">
    <property type="entry name" value="Integrase-like_N"/>
</dbReference>
<evidence type="ECO:0000313" key="5">
    <source>
        <dbReference type="EMBL" id="OCF32759.1"/>
    </source>
</evidence>
<dbReference type="PANTHER" id="PTHR12532">
    <property type="entry name" value="TRANSLATIONAL ACTIVATOR OF CYTOCHROME C OXIDASE 1"/>
    <property type="match status" value="1"/>
</dbReference>
<dbReference type="PANTHER" id="PTHR12532:SF0">
    <property type="entry name" value="TRANSLATIONAL ACTIVATOR OF CYTOCHROME C OXIDASE 1"/>
    <property type="match status" value="1"/>
</dbReference>
<reference evidence="5 6" key="1">
    <citation type="submission" date="2013-07" db="EMBL/GenBank/DDBJ databases">
        <title>The Genome Sequence of Cryptococcus heveanensis BCC8398.</title>
        <authorList>
            <consortium name="The Broad Institute Genome Sequencing Platform"/>
            <person name="Cuomo C."/>
            <person name="Litvintseva A."/>
            <person name="Chen Y."/>
            <person name="Heitman J."/>
            <person name="Sun S."/>
            <person name="Springer D."/>
            <person name="Dromer F."/>
            <person name="Young S.K."/>
            <person name="Zeng Q."/>
            <person name="Gargeya S."/>
            <person name="Fitzgerald M."/>
            <person name="Abouelleil A."/>
            <person name="Alvarado L."/>
            <person name="Berlin A.M."/>
            <person name="Chapman S.B."/>
            <person name="Dewar J."/>
            <person name="Goldberg J."/>
            <person name="Griggs A."/>
            <person name="Gujja S."/>
            <person name="Hansen M."/>
            <person name="Howarth C."/>
            <person name="Imamovic A."/>
            <person name="Larimer J."/>
            <person name="McCowan C."/>
            <person name="Murphy C."/>
            <person name="Pearson M."/>
            <person name="Priest M."/>
            <person name="Roberts A."/>
            <person name="Saif S."/>
            <person name="Shea T."/>
            <person name="Sykes S."/>
            <person name="Wortman J."/>
            <person name="Nusbaum C."/>
            <person name="Birren B."/>
        </authorList>
    </citation>
    <scope>NUCLEOTIDE SEQUENCE [LARGE SCALE GENOMIC DNA]</scope>
    <source>
        <strain evidence="5 6">BCC8398</strain>
    </source>
</reference>
<evidence type="ECO:0000256" key="2">
    <source>
        <dbReference type="ARBA" id="ARBA00008724"/>
    </source>
</evidence>
<evidence type="ECO:0000259" key="4">
    <source>
        <dbReference type="Pfam" id="PF20772"/>
    </source>
</evidence>
<accession>A0A1B9GNS8</accession>
<organism evidence="5 6">
    <name type="scientific">Kwoniella heveanensis BCC8398</name>
    <dbReference type="NCBI Taxonomy" id="1296120"/>
    <lineage>
        <taxon>Eukaryota</taxon>
        <taxon>Fungi</taxon>
        <taxon>Dikarya</taxon>
        <taxon>Basidiomycota</taxon>
        <taxon>Agaricomycotina</taxon>
        <taxon>Tremellomycetes</taxon>
        <taxon>Tremellales</taxon>
        <taxon>Cryptococcaceae</taxon>
        <taxon>Kwoniella</taxon>
    </lineage>
</organism>
<comment type="subcellular location">
    <subcellularLocation>
        <location evidence="1">Mitochondrion</location>
    </subcellularLocation>
</comment>
<gene>
    <name evidence="5" type="ORF">I316_05681</name>
</gene>
<dbReference type="Pfam" id="PF01709">
    <property type="entry name" value="Transcrip_reg"/>
    <property type="match status" value="1"/>
</dbReference>
<evidence type="ECO:0000259" key="3">
    <source>
        <dbReference type="Pfam" id="PF01709"/>
    </source>
</evidence>
<dbReference type="InterPro" id="IPR049083">
    <property type="entry name" value="TACO1_YebC_N"/>
</dbReference>
<dbReference type="EMBL" id="KV700129">
    <property type="protein sequence ID" value="OCF32759.1"/>
    <property type="molecule type" value="Genomic_DNA"/>
</dbReference>
<dbReference type="InterPro" id="IPR002876">
    <property type="entry name" value="Transcrip_reg_TACO1-like"/>
</dbReference>
<evidence type="ECO:0000256" key="1">
    <source>
        <dbReference type="ARBA" id="ARBA00004173"/>
    </source>
</evidence>
<dbReference type="SUPFAM" id="SSF75625">
    <property type="entry name" value="YebC-like"/>
    <property type="match status" value="1"/>
</dbReference>
<dbReference type="STRING" id="1296120.A0A1B9GNS8"/>
<feature type="domain" description="TACO1/YebC-like second and third" evidence="3">
    <location>
        <begin position="134"/>
        <end position="276"/>
    </location>
</feature>
<dbReference type="Gene3D" id="3.30.70.980">
    <property type="match status" value="2"/>
</dbReference>
<keyword evidence="6" id="KW-1185">Reference proteome</keyword>
<dbReference type="Gene3D" id="1.10.10.200">
    <property type="match status" value="1"/>
</dbReference>
<dbReference type="OrthoDB" id="2017544at2759"/>
<sequence>MSFFPRSRLTSLFLPLTPCRSSFAGPSRLPFRPRLATNTVSCRCLSTTPAVSSGHNRWSKIRHKKGAADSARGALFARLSREIITAMRPPSSPDPMFNSKLATALQRAKEQGLTKIGIENAMAKARSAADGSGQSVVYEAVAPGGKVVMLVECLTSNPARTVKRVKEILSKNGARTSPVLFMFEKKGLITLTPIKESTQAGFEHLFDIAVENGAEDVREVTNDEGGVEFEISTPQSALSPLTHLLSSAPHTADYSLDSSELIFLPTDPVPILSEGQTQAEEGAGEGVTEEVAEGVFRVVDLLEEENDVVKVWTNLADDD</sequence>
<dbReference type="GO" id="GO:0005739">
    <property type="term" value="C:mitochondrion"/>
    <property type="evidence" value="ECO:0007669"/>
    <property type="project" value="UniProtKB-SubCell"/>
</dbReference>
<dbReference type="InterPro" id="IPR026564">
    <property type="entry name" value="Transcrip_reg_TACO1-like_dom3"/>
</dbReference>
<protein>
    <submittedName>
        <fullName evidence="5">Mitochondrial protein</fullName>
    </submittedName>
</protein>
<dbReference type="InterPro" id="IPR029072">
    <property type="entry name" value="YebC-like"/>
</dbReference>
<dbReference type="FunFam" id="1.10.10.200:FF:000002">
    <property type="entry name" value="Probable transcriptional regulatory protein CLM62_37755"/>
    <property type="match status" value="1"/>
</dbReference>
<dbReference type="AlphaFoldDB" id="A0A1B9GNS8"/>
<feature type="domain" description="TACO1/YebC-like N-terminal" evidence="4">
    <location>
        <begin position="56"/>
        <end position="126"/>
    </location>
</feature>
<proteinExistence type="inferred from homology"/>
<dbReference type="Pfam" id="PF20772">
    <property type="entry name" value="TACO1_YebC_N"/>
    <property type="match status" value="1"/>
</dbReference>